<gene>
    <name evidence="1" type="ORF">COLO4_01851</name>
</gene>
<evidence type="ECO:0000313" key="1">
    <source>
        <dbReference type="EMBL" id="OMP13347.1"/>
    </source>
</evidence>
<protein>
    <submittedName>
        <fullName evidence="1">Uncharacterized protein</fullName>
    </submittedName>
</protein>
<proteinExistence type="predicted"/>
<dbReference type="Proteomes" id="UP000187203">
    <property type="component" value="Unassembled WGS sequence"/>
</dbReference>
<keyword evidence="2" id="KW-1185">Reference proteome</keyword>
<dbReference type="EMBL" id="AWUE01004522">
    <property type="protein sequence ID" value="OMP13347.1"/>
    <property type="molecule type" value="Genomic_DNA"/>
</dbReference>
<feature type="non-terminal residue" evidence="1">
    <location>
        <position position="91"/>
    </location>
</feature>
<comment type="caution">
    <text evidence="1">The sequence shown here is derived from an EMBL/GenBank/DDBJ whole genome shotgun (WGS) entry which is preliminary data.</text>
</comment>
<feature type="non-terminal residue" evidence="1">
    <location>
        <position position="1"/>
    </location>
</feature>
<organism evidence="1 2">
    <name type="scientific">Corchorus olitorius</name>
    <dbReference type="NCBI Taxonomy" id="93759"/>
    <lineage>
        <taxon>Eukaryota</taxon>
        <taxon>Viridiplantae</taxon>
        <taxon>Streptophyta</taxon>
        <taxon>Embryophyta</taxon>
        <taxon>Tracheophyta</taxon>
        <taxon>Spermatophyta</taxon>
        <taxon>Magnoliopsida</taxon>
        <taxon>eudicotyledons</taxon>
        <taxon>Gunneridae</taxon>
        <taxon>Pentapetalae</taxon>
        <taxon>rosids</taxon>
        <taxon>malvids</taxon>
        <taxon>Malvales</taxon>
        <taxon>Malvaceae</taxon>
        <taxon>Grewioideae</taxon>
        <taxon>Apeibeae</taxon>
        <taxon>Corchorus</taxon>
    </lineage>
</organism>
<accession>A0A1R3L224</accession>
<dbReference type="AlphaFoldDB" id="A0A1R3L224"/>
<reference evidence="2" key="1">
    <citation type="submission" date="2013-09" db="EMBL/GenBank/DDBJ databases">
        <title>Corchorus olitorius genome sequencing.</title>
        <authorList>
            <person name="Alam M."/>
            <person name="Haque M.S."/>
            <person name="Islam M.S."/>
            <person name="Emdad E.M."/>
            <person name="Islam M.M."/>
            <person name="Ahmed B."/>
            <person name="Halim A."/>
            <person name="Hossen Q.M.M."/>
            <person name="Hossain M.Z."/>
            <person name="Ahmed R."/>
            <person name="Khan M.M."/>
            <person name="Islam R."/>
            <person name="Rashid M.M."/>
            <person name="Khan S.A."/>
            <person name="Rahman M.S."/>
            <person name="Alam M."/>
            <person name="Yahiya A.S."/>
            <person name="Khan M.S."/>
            <person name="Azam M.S."/>
            <person name="Haque T."/>
            <person name="Lashkar M.Z.H."/>
            <person name="Akhand A.I."/>
            <person name="Morshed G."/>
            <person name="Roy S."/>
            <person name="Uddin K.S."/>
            <person name="Rabeya T."/>
            <person name="Hossain A.S."/>
            <person name="Chowdhury A."/>
            <person name="Snigdha A.R."/>
            <person name="Mortoza M.S."/>
            <person name="Matin S.A."/>
            <person name="Hoque S.M.E."/>
            <person name="Islam M.K."/>
            <person name="Roy D.K."/>
            <person name="Haider R."/>
            <person name="Moosa M.M."/>
            <person name="Elias S.M."/>
            <person name="Hasan A.M."/>
            <person name="Jahan S."/>
            <person name="Shafiuddin M."/>
            <person name="Mahmood N."/>
            <person name="Shommy N.S."/>
        </authorList>
    </citation>
    <scope>NUCLEOTIDE SEQUENCE [LARGE SCALE GENOMIC DNA]</scope>
    <source>
        <strain evidence="2">cv. O-4</strain>
    </source>
</reference>
<evidence type="ECO:0000313" key="2">
    <source>
        <dbReference type="Proteomes" id="UP000187203"/>
    </source>
</evidence>
<name>A0A1R3L224_9ROSI</name>
<sequence>SGKSSATLGTTSVAPCSRHCSRPCRRRCWSACCPRPRMQTRHWCCACASAARTAKHRTWPRCSQRWVARSACCRAGSNRSRTGRWGSWWCR</sequence>